<organism evidence="1">
    <name type="scientific">Cuerna arida</name>
    <dbReference type="NCBI Taxonomy" id="1464854"/>
    <lineage>
        <taxon>Eukaryota</taxon>
        <taxon>Metazoa</taxon>
        <taxon>Ecdysozoa</taxon>
        <taxon>Arthropoda</taxon>
        <taxon>Hexapoda</taxon>
        <taxon>Insecta</taxon>
        <taxon>Pterygota</taxon>
        <taxon>Neoptera</taxon>
        <taxon>Paraneoptera</taxon>
        <taxon>Hemiptera</taxon>
        <taxon>Auchenorrhyncha</taxon>
        <taxon>Membracoidea</taxon>
        <taxon>Cicadellidae</taxon>
        <taxon>Cicadellinae</taxon>
        <taxon>Proconiini</taxon>
        <taxon>Cuerna</taxon>
    </lineage>
</organism>
<feature type="non-terminal residue" evidence="1">
    <location>
        <position position="1"/>
    </location>
</feature>
<proteinExistence type="predicted"/>
<sequence length="102" mass="12169">NISEEADYSVENCDGQHYPQLAFRPTFSPVCEADAVVHDLHYSRGPVLRRHRYHLEPEAQEIRHKERARVGVRHEDTHCLQHLLFRRRDPQLRTLHLADRRL</sequence>
<feature type="non-terminal residue" evidence="1">
    <location>
        <position position="102"/>
    </location>
</feature>
<accession>A0A1B6GIS9</accession>
<name>A0A1B6GIS9_9HEMI</name>
<dbReference type="AlphaFoldDB" id="A0A1B6GIS9"/>
<reference evidence="1" key="1">
    <citation type="submission" date="2015-11" db="EMBL/GenBank/DDBJ databases">
        <title>De novo transcriptome assembly of four potential Pierce s Disease insect vectors from Arizona vineyards.</title>
        <authorList>
            <person name="Tassone E.E."/>
        </authorList>
    </citation>
    <scope>NUCLEOTIDE SEQUENCE</scope>
</reference>
<protein>
    <submittedName>
        <fullName evidence="1">Uncharacterized protein</fullName>
    </submittedName>
</protein>
<evidence type="ECO:0000313" key="1">
    <source>
        <dbReference type="EMBL" id="JAS62331.1"/>
    </source>
</evidence>
<gene>
    <name evidence="1" type="ORF">g.24968</name>
</gene>
<dbReference type="EMBL" id="GECZ01007438">
    <property type="protein sequence ID" value="JAS62331.1"/>
    <property type="molecule type" value="Transcribed_RNA"/>
</dbReference>